<organism evidence="1 2">
    <name type="scientific">Nesidiocoris tenuis</name>
    <dbReference type="NCBI Taxonomy" id="355587"/>
    <lineage>
        <taxon>Eukaryota</taxon>
        <taxon>Metazoa</taxon>
        <taxon>Ecdysozoa</taxon>
        <taxon>Arthropoda</taxon>
        <taxon>Hexapoda</taxon>
        <taxon>Insecta</taxon>
        <taxon>Pterygota</taxon>
        <taxon>Neoptera</taxon>
        <taxon>Paraneoptera</taxon>
        <taxon>Hemiptera</taxon>
        <taxon>Heteroptera</taxon>
        <taxon>Panheteroptera</taxon>
        <taxon>Cimicomorpha</taxon>
        <taxon>Miridae</taxon>
        <taxon>Dicyphina</taxon>
        <taxon>Nesidiocoris</taxon>
    </lineage>
</organism>
<name>A0A6H5FUZ5_9HEMI</name>
<accession>A0A6H5FUZ5</accession>
<proteinExistence type="predicted"/>
<gene>
    <name evidence="1" type="ORF">NTEN_LOCUS202</name>
</gene>
<feature type="non-terminal residue" evidence="1">
    <location>
        <position position="1"/>
    </location>
</feature>
<sequence>RVHLRIMVMDQEGEAATMQSCQLLSSNETSKIQSGAKPSILVPTRSSKRGVSVEITLSKIAITEKISMCPCARLFVC</sequence>
<protein>
    <submittedName>
        <fullName evidence="1">Uncharacterized protein</fullName>
    </submittedName>
</protein>
<dbReference type="AlphaFoldDB" id="A0A6H5FUZ5"/>
<dbReference type="EMBL" id="CADCXU010000257">
    <property type="protein sequence ID" value="CAA9993216.1"/>
    <property type="molecule type" value="Genomic_DNA"/>
</dbReference>
<dbReference type="Proteomes" id="UP000479000">
    <property type="component" value="Unassembled WGS sequence"/>
</dbReference>
<evidence type="ECO:0000313" key="1">
    <source>
        <dbReference type="EMBL" id="CAA9993216.1"/>
    </source>
</evidence>
<evidence type="ECO:0000313" key="2">
    <source>
        <dbReference type="Proteomes" id="UP000479000"/>
    </source>
</evidence>
<keyword evidence="2" id="KW-1185">Reference proteome</keyword>
<reference evidence="1 2" key="1">
    <citation type="submission" date="2020-02" db="EMBL/GenBank/DDBJ databases">
        <authorList>
            <person name="Ferguson B K."/>
        </authorList>
    </citation>
    <scope>NUCLEOTIDE SEQUENCE [LARGE SCALE GENOMIC DNA]</scope>
</reference>
<feature type="non-terminal residue" evidence="1">
    <location>
        <position position="77"/>
    </location>
</feature>